<protein>
    <submittedName>
        <fullName evidence="1">Uncharacterized protein</fullName>
    </submittedName>
</protein>
<gene>
    <name evidence="1" type="ORF">PECAL_3P15250</name>
</gene>
<accession>A0A8J2X2F1</accession>
<proteinExistence type="predicted"/>
<reference evidence="1" key="1">
    <citation type="submission" date="2021-11" db="EMBL/GenBank/DDBJ databases">
        <authorList>
            <consortium name="Genoscope - CEA"/>
            <person name="William W."/>
        </authorList>
    </citation>
    <scope>NUCLEOTIDE SEQUENCE</scope>
</reference>
<dbReference type="EMBL" id="CAKKNE010000003">
    <property type="protein sequence ID" value="CAH0371576.1"/>
    <property type="molecule type" value="Genomic_DNA"/>
</dbReference>
<name>A0A8J2X2F1_9STRA</name>
<evidence type="ECO:0000313" key="1">
    <source>
        <dbReference type="EMBL" id="CAH0371576.1"/>
    </source>
</evidence>
<evidence type="ECO:0000313" key="2">
    <source>
        <dbReference type="Proteomes" id="UP000789595"/>
    </source>
</evidence>
<keyword evidence="2" id="KW-1185">Reference proteome</keyword>
<dbReference type="AlphaFoldDB" id="A0A8J2X2F1"/>
<organism evidence="1 2">
    <name type="scientific">Pelagomonas calceolata</name>
    <dbReference type="NCBI Taxonomy" id="35677"/>
    <lineage>
        <taxon>Eukaryota</taxon>
        <taxon>Sar</taxon>
        <taxon>Stramenopiles</taxon>
        <taxon>Ochrophyta</taxon>
        <taxon>Pelagophyceae</taxon>
        <taxon>Pelagomonadales</taxon>
        <taxon>Pelagomonadaceae</taxon>
        <taxon>Pelagomonas</taxon>
    </lineage>
</organism>
<comment type="caution">
    <text evidence="1">The sequence shown here is derived from an EMBL/GenBank/DDBJ whole genome shotgun (WGS) entry which is preliminary data.</text>
</comment>
<sequence>MASYTQVTPEEEVAGLMSASERRRRFIAAEAEKENAIKARAVNALAEDEALAARLQDAENSAASEPVAFNAHSDTLTEEALARLAAEDKSAQDAALARRLSGADDPDAALARRLQAAEVVPTAAAVEVDPALVRQVAGRIERLTVSHQERERADAALALRLQNAELTQGSAVPEEKDDDAAMAARLQRDEAIAYRDARRRLDAWTPGETRTPVARPARSRAAVRADIASIYAVHNPEKLDNIDAFLDEAGPGNEEVLLEAIQDKYGVPRS</sequence>
<dbReference type="Proteomes" id="UP000789595">
    <property type="component" value="Unassembled WGS sequence"/>
</dbReference>